<organism evidence="3 4">
    <name type="scientific">Cohnella terricola</name>
    <dbReference type="NCBI Taxonomy" id="1289167"/>
    <lineage>
        <taxon>Bacteria</taxon>
        <taxon>Bacillati</taxon>
        <taxon>Bacillota</taxon>
        <taxon>Bacilli</taxon>
        <taxon>Bacillales</taxon>
        <taxon>Paenibacillaceae</taxon>
        <taxon>Cohnella</taxon>
    </lineage>
</organism>
<dbReference type="Proteomes" id="UP000316330">
    <property type="component" value="Unassembled WGS sequence"/>
</dbReference>
<feature type="transmembrane region" description="Helical" evidence="2">
    <location>
        <begin position="50"/>
        <end position="68"/>
    </location>
</feature>
<keyword evidence="2" id="KW-1133">Transmembrane helix</keyword>
<dbReference type="Pfam" id="PF04854">
    <property type="entry name" value="DUF624"/>
    <property type="match status" value="1"/>
</dbReference>
<feature type="region of interest" description="Disordered" evidence="1">
    <location>
        <begin position="235"/>
        <end position="261"/>
    </location>
</feature>
<evidence type="ECO:0000256" key="2">
    <source>
        <dbReference type="SAM" id="Phobius"/>
    </source>
</evidence>
<feature type="compositionally biased region" description="Acidic residues" evidence="1">
    <location>
        <begin position="235"/>
        <end position="254"/>
    </location>
</feature>
<proteinExistence type="predicted"/>
<protein>
    <submittedName>
        <fullName evidence="3">DUF624 domain-containing protein</fullName>
    </submittedName>
</protein>
<accession>A0A559JWA7</accession>
<gene>
    <name evidence="3" type="ORF">FPZ45_00475</name>
</gene>
<sequence length="261" mass="29591">MEMRGMMGGFYKLSEWIMRLSVTNVLWLLTSLPFWLVMFAFLTAQNETELQAFVIPLAVVAPFTLFPATSAMFSVARKWVLGDVDVPLLKTFFRNYKQNYVQAMIGGIVYALLFAILIIDFQVYLRQIAQLQLLAYLFIALIILLSISLLHFFSLLSHFHMKTVQLLKNALILTIGRPIRSLIMAIGAAAVLALSFMKFTFLIPFFFGSIIAVYTFFNFNLVIQKMMLLKEAAEATDESQSEDEADGETDEESEEGKKSQG</sequence>
<keyword evidence="2" id="KW-0472">Membrane</keyword>
<feature type="transmembrane region" description="Helical" evidence="2">
    <location>
        <begin position="100"/>
        <end position="121"/>
    </location>
</feature>
<dbReference type="EMBL" id="VNJJ01000001">
    <property type="protein sequence ID" value="TVY04117.1"/>
    <property type="molecule type" value="Genomic_DNA"/>
</dbReference>
<dbReference type="InterPro" id="IPR006938">
    <property type="entry name" value="DUF624"/>
</dbReference>
<dbReference type="RefSeq" id="WP_144697184.1">
    <property type="nucleotide sequence ID" value="NZ_VNJJ01000001.1"/>
</dbReference>
<evidence type="ECO:0000256" key="1">
    <source>
        <dbReference type="SAM" id="MobiDB-lite"/>
    </source>
</evidence>
<feature type="transmembrane region" description="Helical" evidence="2">
    <location>
        <begin position="21"/>
        <end position="44"/>
    </location>
</feature>
<reference evidence="3 4" key="1">
    <citation type="submission" date="2019-07" db="EMBL/GenBank/DDBJ databases">
        <authorList>
            <person name="Kim J."/>
        </authorList>
    </citation>
    <scope>NUCLEOTIDE SEQUENCE [LARGE SCALE GENOMIC DNA]</scope>
    <source>
        <strain evidence="3 4">G13</strain>
    </source>
</reference>
<evidence type="ECO:0000313" key="4">
    <source>
        <dbReference type="Proteomes" id="UP000316330"/>
    </source>
</evidence>
<feature type="transmembrane region" description="Helical" evidence="2">
    <location>
        <begin position="133"/>
        <end position="157"/>
    </location>
</feature>
<comment type="caution">
    <text evidence="3">The sequence shown here is derived from an EMBL/GenBank/DDBJ whole genome shotgun (WGS) entry which is preliminary data.</text>
</comment>
<keyword evidence="4" id="KW-1185">Reference proteome</keyword>
<name>A0A559JWA7_9BACL</name>
<dbReference type="AlphaFoldDB" id="A0A559JWA7"/>
<dbReference type="OrthoDB" id="2182676at2"/>
<evidence type="ECO:0000313" key="3">
    <source>
        <dbReference type="EMBL" id="TVY04117.1"/>
    </source>
</evidence>
<keyword evidence="2" id="KW-0812">Transmembrane</keyword>
<feature type="transmembrane region" description="Helical" evidence="2">
    <location>
        <begin position="178"/>
        <end position="197"/>
    </location>
</feature>
<feature type="transmembrane region" description="Helical" evidence="2">
    <location>
        <begin position="203"/>
        <end position="223"/>
    </location>
</feature>